<evidence type="ECO:0000313" key="7">
    <source>
        <dbReference type="EMBL" id="GHO43438.1"/>
    </source>
</evidence>
<evidence type="ECO:0000256" key="4">
    <source>
        <dbReference type="ARBA" id="ARBA00022840"/>
    </source>
</evidence>
<evidence type="ECO:0000313" key="8">
    <source>
        <dbReference type="Proteomes" id="UP000612362"/>
    </source>
</evidence>
<accession>A0A8J3MRA4</accession>
<dbReference type="Gene3D" id="3.30.1490.330">
    <property type="match status" value="1"/>
</dbReference>
<dbReference type="Pfam" id="PF03738">
    <property type="entry name" value="GSP_synth"/>
    <property type="match status" value="1"/>
</dbReference>
<reference evidence="7" key="1">
    <citation type="submission" date="2020-10" db="EMBL/GenBank/DDBJ databases">
        <title>Taxonomic study of unclassified bacteria belonging to the class Ktedonobacteria.</title>
        <authorList>
            <person name="Yabe S."/>
            <person name="Wang C.M."/>
            <person name="Zheng Y."/>
            <person name="Sakai Y."/>
            <person name="Cavaletti L."/>
            <person name="Monciardini P."/>
            <person name="Donadio S."/>
        </authorList>
    </citation>
    <scope>NUCLEOTIDE SEQUENCE</scope>
    <source>
        <strain evidence="7">SOSP1-1</strain>
    </source>
</reference>
<keyword evidence="5" id="KW-0460">Magnesium</keyword>
<comment type="caution">
    <text evidence="7">The sequence shown here is derived from an EMBL/GenBank/DDBJ whole genome shotgun (WGS) entry which is preliminary data.</text>
</comment>
<sequence>MGVVRVANISMNYANRPDFAQHYQQWRRSYYDRFPEFWGTLPGAGVEEYALYSALTVSQEHAQELRSASTRLYTLMTRLATLLQQGNGQALLELGIPLQALPYCQTLIPDMAAVMCGRFEFVMTAQGPKLLEFNAETPTFVIELFHMNGQVCADFGLQDPNPGCQVQLAQALRASIKAGLDWLEPAHSGKAHVVFSAYADRKEERATVEYYHNVLTKFMVDTYRTSFCGLDQLRVTHDGLLTADGERVDVLYKLYPTEHLMLDEAPDGSPVGLALMDLVRKRRLAVINPPVSFLLQNKALVALLWALHLVGSEIFSSTEHAWIEQYVLPTYLDPLDAQNRPVFAGRFVVKPIYGREGVSITIRDSHEVLDMSESNLYGNQGMVYQQYVELPTTTIQTEMGRTEVNLVHNCFVVAGTPSAIGVRASRRRIFDDNAYFLPICLPI</sequence>
<evidence type="ECO:0000256" key="3">
    <source>
        <dbReference type="ARBA" id="ARBA00022741"/>
    </source>
</evidence>
<evidence type="ECO:0000256" key="5">
    <source>
        <dbReference type="ARBA" id="ARBA00022842"/>
    </source>
</evidence>
<dbReference type="Proteomes" id="UP000612362">
    <property type="component" value="Unassembled WGS sequence"/>
</dbReference>
<evidence type="ECO:0000256" key="2">
    <source>
        <dbReference type="ARBA" id="ARBA00022723"/>
    </source>
</evidence>
<dbReference type="InterPro" id="IPR016185">
    <property type="entry name" value="PreATP-grasp_dom_sf"/>
</dbReference>
<keyword evidence="1" id="KW-0436">Ligase</keyword>
<feature type="domain" description="Glutathionylspermidine synthase pre-ATP-grasp-like" evidence="6">
    <location>
        <begin position="47"/>
        <end position="440"/>
    </location>
</feature>
<proteinExistence type="predicted"/>
<dbReference type="GO" id="GO:0005524">
    <property type="term" value="F:ATP binding"/>
    <property type="evidence" value="ECO:0007669"/>
    <property type="project" value="UniProtKB-KW"/>
</dbReference>
<keyword evidence="8" id="KW-1185">Reference proteome</keyword>
<dbReference type="GO" id="GO:0016874">
    <property type="term" value="F:ligase activity"/>
    <property type="evidence" value="ECO:0007669"/>
    <property type="project" value="UniProtKB-KW"/>
</dbReference>
<dbReference type="SUPFAM" id="SSF52440">
    <property type="entry name" value="PreATP-grasp domain"/>
    <property type="match status" value="1"/>
</dbReference>
<evidence type="ECO:0000259" key="6">
    <source>
        <dbReference type="Pfam" id="PF03738"/>
    </source>
</evidence>
<dbReference type="InterPro" id="IPR005494">
    <property type="entry name" value="GSPS_pre-ATP-grasp-like_dom"/>
</dbReference>
<keyword evidence="3" id="KW-0547">Nucleotide-binding</keyword>
<keyword evidence="2" id="KW-0479">Metal-binding</keyword>
<dbReference type="AlphaFoldDB" id="A0A8J3MRA4"/>
<name>A0A8J3MRA4_9CHLR</name>
<dbReference type="EMBL" id="BNJF01000001">
    <property type="protein sequence ID" value="GHO43438.1"/>
    <property type="molecule type" value="Genomic_DNA"/>
</dbReference>
<gene>
    <name evidence="7" type="ORF">KSX_16010</name>
</gene>
<organism evidence="7 8">
    <name type="scientific">Ktedonospora formicarum</name>
    <dbReference type="NCBI Taxonomy" id="2778364"/>
    <lineage>
        <taxon>Bacteria</taxon>
        <taxon>Bacillati</taxon>
        <taxon>Chloroflexota</taxon>
        <taxon>Ktedonobacteria</taxon>
        <taxon>Ktedonobacterales</taxon>
        <taxon>Ktedonobacteraceae</taxon>
        <taxon>Ktedonospora</taxon>
    </lineage>
</organism>
<evidence type="ECO:0000256" key="1">
    <source>
        <dbReference type="ARBA" id="ARBA00022598"/>
    </source>
</evidence>
<protein>
    <submittedName>
        <fullName evidence="7">Glutathionylspermidine synthase</fullName>
    </submittedName>
</protein>
<dbReference type="SUPFAM" id="SSF56059">
    <property type="entry name" value="Glutathione synthetase ATP-binding domain-like"/>
    <property type="match status" value="1"/>
</dbReference>
<keyword evidence="4" id="KW-0067">ATP-binding</keyword>
<dbReference type="GO" id="GO:0046872">
    <property type="term" value="F:metal ion binding"/>
    <property type="evidence" value="ECO:0007669"/>
    <property type="project" value="UniProtKB-KW"/>
</dbReference>